<proteinExistence type="predicted"/>
<evidence type="ECO:0000313" key="2">
    <source>
        <dbReference type="Proteomes" id="UP001152759"/>
    </source>
</evidence>
<gene>
    <name evidence="1" type="ORF">BEMITA_LOCUS7392</name>
</gene>
<organism evidence="1 2">
    <name type="scientific">Bemisia tabaci</name>
    <name type="common">Sweetpotato whitefly</name>
    <name type="synonym">Aleurodes tabaci</name>
    <dbReference type="NCBI Taxonomy" id="7038"/>
    <lineage>
        <taxon>Eukaryota</taxon>
        <taxon>Metazoa</taxon>
        <taxon>Ecdysozoa</taxon>
        <taxon>Arthropoda</taxon>
        <taxon>Hexapoda</taxon>
        <taxon>Insecta</taxon>
        <taxon>Pterygota</taxon>
        <taxon>Neoptera</taxon>
        <taxon>Paraneoptera</taxon>
        <taxon>Hemiptera</taxon>
        <taxon>Sternorrhyncha</taxon>
        <taxon>Aleyrodoidea</taxon>
        <taxon>Aleyrodidae</taxon>
        <taxon>Aleyrodinae</taxon>
        <taxon>Bemisia</taxon>
    </lineage>
</organism>
<name>A0A9P0F4D8_BEMTA</name>
<dbReference type="AlphaFoldDB" id="A0A9P0F4D8"/>
<keyword evidence="2" id="KW-1185">Reference proteome</keyword>
<reference evidence="1" key="1">
    <citation type="submission" date="2021-12" db="EMBL/GenBank/DDBJ databases">
        <authorList>
            <person name="King R."/>
        </authorList>
    </citation>
    <scope>NUCLEOTIDE SEQUENCE</scope>
</reference>
<protein>
    <submittedName>
        <fullName evidence="1">Uncharacterized protein</fullName>
    </submittedName>
</protein>
<accession>A0A9P0F4D8</accession>
<dbReference type="Proteomes" id="UP001152759">
    <property type="component" value="Chromosome 4"/>
</dbReference>
<dbReference type="EMBL" id="OU963865">
    <property type="protein sequence ID" value="CAH0388480.1"/>
    <property type="molecule type" value="Genomic_DNA"/>
</dbReference>
<sequence>MIRVGKKLLMENCHPEKFVNNIFRRVLSNIGRPGSLTLITSSRLKKLGHDPCRRIGEAATGNNTHIVKYVHEMCGGYLRFFHMTPPEYHEHCPGAHEPKCMYHEKKWCCTVKINHRKLADPKPKDFKIVALTSCLATINNWDELVEQEVVTTEKDNYENLYN</sequence>
<evidence type="ECO:0000313" key="1">
    <source>
        <dbReference type="EMBL" id="CAH0388480.1"/>
    </source>
</evidence>